<dbReference type="Gene3D" id="3.30.420.10">
    <property type="entry name" value="Ribonuclease H-like superfamily/Ribonuclease H"/>
    <property type="match status" value="1"/>
</dbReference>
<dbReference type="Proteomes" id="UP000238007">
    <property type="component" value="Unassembled WGS sequence"/>
</dbReference>
<dbReference type="GO" id="GO:0015074">
    <property type="term" value="P:DNA integration"/>
    <property type="evidence" value="ECO:0007669"/>
    <property type="project" value="InterPro"/>
</dbReference>
<protein>
    <submittedName>
        <fullName evidence="3">Putative transposase</fullName>
    </submittedName>
</protein>
<proteinExistence type="predicted"/>
<gene>
    <name evidence="3" type="ORF">CLV80_114102</name>
</gene>
<dbReference type="Pfam" id="PF09299">
    <property type="entry name" value="Mu-transpos_C"/>
    <property type="match status" value="1"/>
</dbReference>
<comment type="caution">
    <text evidence="3">The sequence shown here is derived from an EMBL/GenBank/DDBJ whole genome shotgun (WGS) entry which is preliminary data.</text>
</comment>
<sequence>MSTRLSDAHEAIIERSIRHEFLTRNRIKLSRVLKFINSKLAGQGLHTVSMSALKCRIVTLPDRLVTQKREGSQAARQDFQIVKGRYEVKDPLSVVQVDHTKLDVMVVDLETGECIGRPYLTTLIDLATRMPTGIFLSMDAPSAVNLMMAFHRSVFPKTEYLAVLGIPHEWPVYGIPQTISSDNGADLKSKAFNRGLDQYGIEHIFRPIAQPHLGGHVERFIGTIQGFVQTLPGTTFSNVGAKGTYQPEKQARLTLLDIERLILNFMLREYVCDKKRRLLTTPLNMWNVSWQESGAIPRLPLDPHRFRLDFLPFEQRKIQREGLEIFGMFYRCDALQKMKNCGVQNVNVKYDPTDIRNIHISADDETYYDAKSEKYPRYPLSLDDWKRINRDRDERLNRNLSAPDPALAHDFQKQILHEAKQRNRAKNGKFGSRLSGGKDIRNLRDYETQQRWRNQS</sequence>
<dbReference type="InterPro" id="IPR015378">
    <property type="entry name" value="Transposase-like_Mu_C"/>
</dbReference>
<feature type="domain" description="Integrase catalytic" evidence="2">
    <location>
        <begin position="87"/>
        <end position="290"/>
    </location>
</feature>
<evidence type="ECO:0000313" key="4">
    <source>
        <dbReference type="Proteomes" id="UP000238007"/>
    </source>
</evidence>
<dbReference type="OrthoDB" id="9814072at2"/>
<dbReference type="InterPro" id="IPR001584">
    <property type="entry name" value="Integrase_cat-core"/>
</dbReference>
<dbReference type="EMBL" id="PVTP01000014">
    <property type="protein sequence ID" value="PRY75065.1"/>
    <property type="molecule type" value="Genomic_DNA"/>
</dbReference>
<dbReference type="SUPFAM" id="SSF50610">
    <property type="entry name" value="mu transposase, C-terminal domain"/>
    <property type="match status" value="1"/>
</dbReference>
<accession>A0A2T0VUD8</accession>
<evidence type="ECO:0000313" key="3">
    <source>
        <dbReference type="EMBL" id="PRY75065.1"/>
    </source>
</evidence>
<dbReference type="InterPro" id="IPR012337">
    <property type="entry name" value="RNaseH-like_sf"/>
</dbReference>
<feature type="region of interest" description="Disordered" evidence="1">
    <location>
        <begin position="421"/>
        <end position="456"/>
    </location>
</feature>
<dbReference type="InterPro" id="IPR009004">
    <property type="entry name" value="Transposase_Mu_C"/>
</dbReference>
<dbReference type="PROSITE" id="PS50994">
    <property type="entry name" value="INTEGRASE"/>
    <property type="match status" value="1"/>
</dbReference>
<dbReference type="RefSeq" id="WP_106359089.1">
    <property type="nucleotide sequence ID" value="NZ_PVTP01000014.1"/>
</dbReference>
<dbReference type="AlphaFoldDB" id="A0A2T0VUD8"/>
<reference evidence="3 4" key="1">
    <citation type="submission" date="2018-03" db="EMBL/GenBank/DDBJ databases">
        <title>Genomic Encyclopedia of Archaeal and Bacterial Type Strains, Phase II (KMG-II): from individual species to whole genera.</title>
        <authorList>
            <person name="Goeker M."/>
        </authorList>
    </citation>
    <scope>NUCLEOTIDE SEQUENCE [LARGE SCALE GENOMIC DNA]</scope>
    <source>
        <strain evidence="3 4">DSM 101533</strain>
    </source>
</reference>
<dbReference type="SUPFAM" id="SSF53098">
    <property type="entry name" value="Ribonuclease H-like"/>
    <property type="match status" value="1"/>
</dbReference>
<keyword evidence="4" id="KW-1185">Reference proteome</keyword>
<evidence type="ECO:0000259" key="2">
    <source>
        <dbReference type="PROSITE" id="PS50994"/>
    </source>
</evidence>
<organism evidence="3 4">
    <name type="scientific">Yoonia maritima</name>
    <dbReference type="NCBI Taxonomy" id="1435347"/>
    <lineage>
        <taxon>Bacteria</taxon>
        <taxon>Pseudomonadati</taxon>
        <taxon>Pseudomonadota</taxon>
        <taxon>Alphaproteobacteria</taxon>
        <taxon>Rhodobacterales</taxon>
        <taxon>Paracoccaceae</taxon>
        <taxon>Yoonia</taxon>
    </lineage>
</organism>
<feature type="compositionally biased region" description="Basic and acidic residues" evidence="1">
    <location>
        <begin position="436"/>
        <end position="450"/>
    </location>
</feature>
<evidence type="ECO:0000256" key="1">
    <source>
        <dbReference type="SAM" id="MobiDB-lite"/>
    </source>
</evidence>
<dbReference type="InterPro" id="IPR036397">
    <property type="entry name" value="RNaseH_sf"/>
</dbReference>
<dbReference type="GO" id="GO:0003676">
    <property type="term" value="F:nucleic acid binding"/>
    <property type="evidence" value="ECO:0007669"/>
    <property type="project" value="InterPro"/>
</dbReference>
<name>A0A2T0VUD8_9RHOB</name>